<dbReference type="Pfam" id="PF01041">
    <property type="entry name" value="DegT_DnrJ_EryC1"/>
    <property type="match status" value="1"/>
</dbReference>
<dbReference type="AlphaFoldDB" id="A0A6I1GID0"/>
<keyword evidence="4" id="KW-0808">Transferase</keyword>
<evidence type="ECO:0000313" key="4">
    <source>
        <dbReference type="EMBL" id="KAB7791345.1"/>
    </source>
</evidence>
<organism evidence="4 5">
    <name type="scientific">Bifidobacterium leontopitheci</name>
    <dbReference type="NCBI Taxonomy" id="2650774"/>
    <lineage>
        <taxon>Bacteria</taxon>
        <taxon>Bacillati</taxon>
        <taxon>Actinomycetota</taxon>
        <taxon>Actinomycetes</taxon>
        <taxon>Bifidobacteriales</taxon>
        <taxon>Bifidobacteriaceae</taxon>
        <taxon>Bifidobacterium</taxon>
    </lineage>
</organism>
<dbReference type="RefSeq" id="WP_152233417.1">
    <property type="nucleotide sequence ID" value="NZ_JBHSKZ010000064.1"/>
</dbReference>
<evidence type="ECO:0000313" key="5">
    <source>
        <dbReference type="Proteomes" id="UP000441772"/>
    </source>
</evidence>
<dbReference type="Gene3D" id="3.40.640.10">
    <property type="entry name" value="Type I PLP-dependent aspartate aminotransferase-like (Major domain)"/>
    <property type="match status" value="1"/>
</dbReference>
<proteinExistence type="inferred from homology"/>
<comment type="caution">
    <text evidence="4">The sequence shown here is derived from an EMBL/GenBank/DDBJ whole genome shotgun (WGS) entry which is preliminary data.</text>
</comment>
<dbReference type="PANTHER" id="PTHR30244">
    <property type="entry name" value="TRANSAMINASE"/>
    <property type="match status" value="1"/>
</dbReference>
<dbReference type="GO" id="GO:0030170">
    <property type="term" value="F:pyridoxal phosphate binding"/>
    <property type="evidence" value="ECO:0007669"/>
    <property type="project" value="TreeGrafter"/>
</dbReference>
<dbReference type="GO" id="GO:0008483">
    <property type="term" value="F:transaminase activity"/>
    <property type="evidence" value="ECO:0007669"/>
    <property type="project" value="UniProtKB-KW"/>
</dbReference>
<comment type="similarity">
    <text evidence="2">Belongs to the DegT/DnrJ/EryC1 family.</text>
</comment>
<reference evidence="4 5" key="1">
    <citation type="submission" date="2019-09" db="EMBL/GenBank/DDBJ databases">
        <title>Characterization of the phylogenetic diversity of two novel species belonging to the genus Bifidobacterium: Bifidobacterium cebidarum sp. nov. and Bifidobacterium leontopitheci sp. nov.</title>
        <authorList>
            <person name="Lugli G.A."/>
            <person name="Duranti S."/>
            <person name="Milani C."/>
            <person name="Turroni F."/>
            <person name="Ventura M."/>
        </authorList>
    </citation>
    <scope>NUCLEOTIDE SEQUENCE [LARGE SCALE GENOMIC DNA]</scope>
    <source>
        <strain evidence="4 5">LMG 31471</strain>
    </source>
</reference>
<dbReference type="EMBL" id="WBVT01000001">
    <property type="protein sequence ID" value="KAB7791345.1"/>
    <property type="molecule type" value="Genomic_DNA"/>
</dbReference>
<dbReference type="InterPro" id="IPR015421">
    <property type="entry name" value="PyrdxlP-dep_Trfase_major"/>
</dbReference>
<protein>
    <submittedName>
        <fullName evidence="4">DegT/DnrJ/EryC1/StrS aminotransferase family protein</fullName>
    </submittedName>
</protein>
<dbReference type="InterPro" id="IPR015424">
    <property type="entry name" value="PyrdxlP-dep_Trfase"/>
</dbReference>
<evidence type="ECO:0000256" key="1">
    <source>
        <dbReference type="ARBA" id="ARBA00001933"/>
    </source>
</evidence>
<evidence type="ECO:0000256" key="2">
    <source>
        <dbReference type="RuleBase" id="RU004508"/>
    </source>
</evidence>
<dbReference type="Proteomes" id="UP000441772">
    <property type="component" value="Unassembled WGS sequence"/>
</dbReference>
<accession>A0A6I1GID0</accession>
<dbReference type="InterPro" id="IPR000653">
    <property type="entry name" value="DegT/StrS_aminotransferase"/>
</dbReference>
<gene>
    <name evidence="4" type="ORF">F7D09_0020</name>
</gene>
<dbReference type="SUPFAM" id="SSF53383">
    <property type="entry name" value="PLP-dependent transferases"/>
    <property type="match status" value="1"/>
</dbReference>
<dbReference type="InterPro" id="IPR015422">
    <property type="entry name" value="PyrdxlP-dep_Trfase_small"/>
</dbReference>
<dbReference type="PANTHER" id="PTHR30244:SF34">
    <property type="entry name" value="DTDP-4-AMINO-4,6-DIDEOXYGALACTOSE TRANSAMINASE"/>
    <property type="match status" value="1"/>
</dbReference>
<evidence type="ECO:0000256" key="3">
    <source>
        <dbReference type="SAM" id="MobiDB-lite"/>
    </source>
</evidence>
<keyword evidence="2" id="KW-0663">Pyridoxal phosphate</keyword>
<comment type="cofactor">
    <cofactor evidence="1">
        <name>pyridoxal 5'-phosphate</name>
        <dbReference type="ChEBI" id="CHEBI:597326"/>
    </cofactor>
</comment>
<keyword evidence="4" id="KW-0032">Aminotransferase</keyword>
<feature type="region of interest" description="Disordered" evidence="3">
    <location>
        <begin position="1"/>
        <end position="24"/>
    </location>
</feature>
<dbReference type="Gene3D" id="3.90.1150.10">
    <property type="entry name" value="Aspartate Aminotransferase, domain 1"/>
    <property type="match status" value="1"/>
</dbReference>
<dbReference type="GO" id="GO:0000271">
    <property type="term" value="P:polysaccharide biosynthetic process"/>
    <property type="evidence" value="ECO:0007669"/>
    <property type="project" value="TreeGrafter"/>
</dbReference>
<name>A0A6I1GID0_9BIFI</name>
<sequence>MSDQTVDSRAADGQAAQPSGFGELRGVLAERTGTRPQDWYPVFKARYGMQVAFDALRESRGAGSVLTQLFTCCTAVDPIVVARLTPRYVDVDADTMSLDADKAGAMRLEPDEQVHAVMLQHTFGVIDEASAGRTAELARDMGALLVEDCAHCVARMACDGQGEPLADVSVHSFGVEKMLPTRFGGAIWVNPRLHGDDPALDAALRGRLTALPQPSKHLDTVTKLYINENRVLSRLGGLGGSLRARLTGAGWYEPPIADVERAGGLAYEPMTVTAWIAAQATAGLRGLDANENARRTVVTLYRDALRGCNGITIPGAVLDGDAQPLLRFPLFADDTAAAERIIAAARAAGGYAERWYRPELFPGVSDEAAYGLDRLDRATVTVSDRLSSTAVCLPTELSESRVHDVIAAVLQSL</sequence>
<keyword evidence="5" id="KW-1185">Reference proteome</keyword>